<dbReference type="PRINTS" id="PR01488">
    <property type="entry name" value="RTXTOXINA"/>
</dbReference>
<protein>
    <submittedName>
        <fullName evidence="12">M10 family metallopeptidase</fullName>
    </submittedName>
</protein>
<keyword evidence="7" id="KW-0677">Repeat</keyword>
<evidence type="ECO:0000256" key="10">
    <source>
        <dbReference type="SAM" id="MobiDB-lite"/>
    </source>
</evidence>
<keyword evidence="13" id="KW-1185">Reference proteome</keyword>
<dbReference type="InterPro" id="IPR013858">
    <property type="entry name" value="Peptidase_M10B_C"/>
</dbReference>
<name>A0ABV6SZY2_9RHOB</name>
<dbReference type="Pfam" id="PF08548">
    <property type="entry name" value="Peptidase_M10_C"/>
    <property type="match status" value="1"/>
</dbReference>
<keyword evidence="8" id="KW-0843">Virulence</keyword>
<keyword evidence="6" id="KW-0800">Toxin</keyword>
<evidence type="ECO:0000256" key="4">
    <source>
        <dbReference type="ARBA" id="ARBA00009490"/>
    </source>
</evidence>
<organism evidence="12 13">
    <name type="scientific">Paracoccus panacisoli</name>
    <dbReference type="NCBI Taxonomy" id="1510163"/>
    <lineage>
        <taxon>Bacteria</taxon>
        <taxon>Pseudomonadati</taxon>
        <taxon>Pseudomonadota</taxon>
        <taxon>Alphaproteobacteria</taxon>
        <taxon>Rhodobacterales</taxon>
        <taxon>Paracoccaceae</taxon>
        <taxon>Paracoccus</taxon>
    </lineage>
</organism>
<dbReference type="PANTHER" id="PTHR38340">
    <property type="entry name" value="S-LAYER PROTEIN"/>
    <property type="match status" value="1"/>
</dbReference>
<dbReference type="SMART" id="SM00235">
    <property type="entry name" value="ZnMc"/>
    <property type="match status" value="1"/>
</dbReference>
<evidence type="ECO:0000256" key="7">
    <source>
        <dbReference type="ARBA" id="ARBA00022737"/>
    </source>
</evidence>
<dbReference type="InterPro" id="IPR024079">
    <property type="entry name" value="MetalloPept_cat_dom_sf"/>
</dbReference>
<feature type="region of interest" description="Disordered" evidence="10">
    <location>
        <begin position="289"/>
        <end position="418"/>
    </location>
</feature>
<evidence type="ECO:0000313" key="12">
    <source>
        <dbReference type="EMBL" id="MFC0810566.1"/>
    </source>
</evidence>
<accession>A0ABV6SZY2</accession>
<reference evidence="12 13" key="1">
    <citation type="submission" date="2024-09" db="EMBL/GenBank/DDBJ databases">
        <authorList>
            <person name="Sun Q."/>
            <person name="Mori K."/>
        </authorList>
    </citation>
    <scope>NUCLEOTIDE SEQUENCE [LARGE SCALE GENOMIC DNA]</scope>
    <source>
        <strain evidence="12 13">KCTC 42086</strain>
    </source>
</reference>
<keyword evidence="9" id="KW-0472">Membrane</keyword>
<dbReference type="PRINTS" id="PR00313">
    <property type="entry name" value="CABNDNGRPT"/>
</dbReference>
<dbReference type="Gene3D" id="2.150.10.10">
    <property type="entry name" value="Serralysin-like metalloprotease, C-terminal"/>
    <property type="match status" value="4"/>
</dbReference>
<evidence type="ECO:0000256" key="1">
    <source>
        <dbReference type="ARBA" id="ARBA00001913"/>
    </source>
</evidence>
<comment type="caution">
    <text evidence="12">The sequence shown here is derived from an EMBL/GenBank/DDBJ whole genome shotgun (WGS) entry which is preliminary data.</text>
</comment>
<evidence type="ECO:0000313" key="13">
    <source>
        <dbReference type="Proteomes" id="UP001589920"/>
    </source>
</evidence>
<dbReference type="InterPro" id="IPR011049">
    <property type="entry name" value="Serralysin-like_metalloprot_C"/>
</dbReference>
<evidence type="ECO:0000256" key="8">
    <source>
        <dbReference type="ARBA" id="ARBA00023026"/>
    </source>
</evidence>
<evidence type="ECO:0000256" key="3">
    <source>
        <dbReference type="ARBA" id="ARBA00004613"/>
    </source>
</evidence>
<keyword evidence="5" id="KW-0964">Secreted</keyword>
<feature type="compositionally biased region" description="Basic and acidic residues" evidence="10">
    <location>
        <begin position="400"/>
        <end position="411"/>
    </location>
</feature>
<evidence type="ECO:0000259" key="11">
    <source>
        <dbReference type="SMART" id="SM00235"/>
    </source>
</evidence>
<dbReference type="InterPro" id="IPR001343">
    <property type="entry name" value="Hemolysn_Ca-bd"/>
</dbReference>
<comment type="subcellular location">
    <subcellularLocation>
        <location evidence="2">Membrane</location>
    </subcellularLocation>
    <subcellularLocation>
        <location evidence="3">Secreted</location>
    </subcellularLocation>
</comment>
<dbReference type="InterPro" id="IPR050557">
    <property type="entry name" value="RTX_toxin/Mannuronan_C5-epim"/>
</dbReference>
<dbReference type="InterPro" id="IPR003995">
    <property type="entry name" value="RTX_toxin_determinant-A"/>
</dbReference>
<dbReference type="CDD" id="cd04277">
    <property type="entry name" value="ZnMc_serralysin_like"/>
    <property type="match status" value="1"/>
</dbReference>
<dbReference type="InterPro" id="IPR006026">
    <property type="entry name" value="Peptidase_Metallo"/>
</dbReference>
<comment type="cofactor">
    <cofactor evidence="1">
        <name>Ca(2+)</name>
        <dbReference type="ChEBI" id="CHEBI:29108"/>
    </cofactor>
</comment>
<comment type="similarity">
    <text evidence="4">Belongs to the peptidase M10B family.</text>
</comment>
<dbReference type="Pfam" id="PF00353">
    <property type="entry name" value="HemolysinCabind"/>
    <property type="match status" value="5"/>
</dbReference>
<sequence>MTSAYGDGVTRTIRRTADEAVSVNLTDLTAQEKGLARNAMAEVAAMTGLRFVETTGRATITYLNDGSRANTQTSATGTTINSAVIRIGSERVGPGDGYGSFAFRTYVHETLHALGLGHPQDYGTIRNFPDSAIANDSWQLTIMSYFDQVENTVIDATKAYNLTPMLADFLALDTMYGAPEMHLGNTTYGFGSTAGGSLDQAARLGGRVTFLVVDDGGTDHANFAGSGAAQRIDLNPGALSNVLGGIGNMHIVPGTVIEHATGGTGNDTLLGNTVANRLIGGEGGDLIEGRAGNDSLEGQGGADRLNGGDGNDLLIGGAGDDELRGGAGNDRMNGGAGNDQLRGEFGDDQLSDEGGANLLDGGSGNDVITGGSGNDTVIGAAGSDSMAGRGGNDNLSGGEGGDRLFGDDGHDTMQGGAGHDILIGGSGNDRIYGGDGNDDLAAQGGTDLLDGGAGNDLLRGGIGADRFVFSSGADRIRNFDRSADVIDLSGFAGLDRWADVSARLTQSGNHTLFQMNGHSLVIEWTRANTLDHTDFVW</sequence>
<evidence type="ECO:0000256" key="5">
    <source>
        <dbReference type="ARBA" id="ARBA00022525"/>
    </source>
</evidence>
<feature type="domain" description="Peptidase metallopeptidase" evidence="11">
    <location>
        <begin position="13"/>
        <end position="148"/>
    </location>
</feature>
<dbReference type="SUPFAM" id="SSF51120">
    <property type="entry name" value="beta-Roll"/>
    <property type="match status" value="3"/>
</dbReference>
<dbReference type="Gene3D" id="3.40.390.10">
    <property type="entry name" value="Collagenase (Catalytic Domain)"/>
    <property type="match status" value="1"/>
</dbReference>
<proteinExistence type="inferred from homology"/>
<dbReference type="RefSeq" id="WP_394317522.1">
    <property type="nucleotide sequence ID" value="NZ_JBHMQU010000003.1"/>
</dbReference>
<evidence type="ECO:0000256" key="2">
    <source>
        <dbReference type="ARBA" id="ARBA00004370"/>
    </source>
</evidence>
<dbReference type="EMBL" id="JBHMQU010000003">
    <property type="protein sequence ID" value="MFC0810566.1"/>
    <property type="molecule type" value="Genomic_DNA"/>
</dbReference>
<dbReference type="InterPro" id="IPR034033">
    <property type="entry name" value="Serralysin-like"/>
</dbReference>
<dbReference type="SUPFAM" id="SSF55486">
    <property type="entry name" value="Metalloproteases ('zincins'), catalytic domain"/>
    <property type="match status" value="1"/>
</dbReference>
<evidence type="ECO:0000256" key="6">
    <source>
        <dbReference type="ARBA" id="ARBA00022656"/>
    </source>
</evidence>
<dbReference type="PANTHER" id="PTHR38340:SF1">
    <property type="entry name" value="S-LAYER PROTEIN"/>
    <property type="match status" value="1"/>
</dbReference>
<gene>
    <name evidence="12" type="ORF">ACFHYO_00360</name>
</gene>
<dbReference type="PROSITE" id="PS00330">
    <property type="entry name" value="HEMOLYSIN_CALCIUM"/>
    <property type="match status" value="4"/>
</dbReference>
<dbReference type="InterPro" id="IPR018511">
    <property type="entry name" value="Hemolysin-typ_Ca-bd_CS"/>
</dbReference>
<evidence type="ECO:0000256" key="9">
    <source>
        <dbReference type="ARBA" id="ARBA00023136"/>
    </source>
</evidence>
<dbReference type="Proteomes" id="UP001589920">
    <property type="component" value="Unassembled WGS sequence"/>
</dbReference>